<dbReference type="InterPro" id="IPR036280">
    <property type="entry name" value="Multihaem_cyt_sf"/>
</dbReference>
<organism evidence="3 4">
    <name type="scientific">Geoanaerobacter pelophilus</name>
    <dbReference type="NCBI Taxonomy" id="60036"/>
    <lineage>
        <taxon>Bacteria</taxon>
        <taxon>Pseudomonadati</taxon>
        <taxon>Thermodesulfobacteriota</taxon>
        <taxon>Desulfuromonadia</taxon>
        <taxon>Geobacterales</taxon>
        <taxon>Geobacteraceae</taxon>
        <taxon>Geoanaerobacter</taxon>
    </lineage>
</organism>
<comment type="caution">
    <text evidence="3">The sequence shown here is derived from an EMBL/GenBank/DDBJ whole genome shotgun (WGS) entry which is preliminary data.</text>
</comment>
<dbReference type="SUPFAM" id="SSF48695">
    <property type="entry name" value="Multiheme cytochromes"/>
    <property type="match status" value="2"/>
</dbReference>
<keyword evidence="1" id="KW-0732">Signal</keyword>
<proteinExistence type="predicted"/>
<dbReference type="AlphaFoldDB" id="A0AAW4KYH7"/>
<feature type="domain" description="Doubled CXXCH motif" evidence="2">
    <location>
        <begin position="191"/>
        <end position="224"/>
    </location>
</feature>
<keyword evidence="4" id="KW-1185">Reference proteome</keyword>
<feature type="signal peptide" evidence="1">
    <location>
        <begin position="1"/>
        <end position="22"/>
    </location>
</feature>
<dbReference type="Pfam" id="PF09699">
    <property type="entry name" value="Paired_CXXCH_1"/>
    <property type="match status" value="1"/>
</dbReference>
<dbReference type="RefSeq" id="WP_214170157.1">
    <property type="nucleotide sequence ID" value="NZ_JAHCVJ010000001.1"/>
</dbReference>
<dbReference type="EMBL" id="JAHCVJ010000001">
    <property type="protein sequence ID" value="MBT0663419.1"/>
    <property type="molecule type" value="Genomic_DNA"/>
</dbReference>
<evidence type="ECO:0000313" key="4">
    <source>
        <dbReference type="Proteomes" id="UP000811899"/>
    </source>
</evidence>
<protein>
    <submittedName>
        <fullName evidence="3">Cytochrome C</fullName>
    </submittedName>
</protein>
<accession>A0AAW4KYH7</accession>
<name>A0AAW4KYH7_9BACT</name>
<gene>
    <name evidence="3" type="ORF">KI809_03810</name>
</gene>
<dbReference type="Proteomes" id="UP000811899">
    <property type="component" value="Unassembled WGS sequence"/>
</dbReference>
<dbReference type="InterPro" id="IPR010177">
    <property type="entry name" value="Paired_CXXCH_1"/>
</dbReference>
<feature type="chain" id="PRO_5043554321" evidence="1">
    <location>
        <begin position="23"/>
        <end position="224"/>
    </location>
</feature>
<evidence type="ECO:0000259" key="2">
    <source>
        <dbReference type="Pfam" id="PF09699"/>
    </source>
</evidence>
<evidence type="ECO:0000313" key="3">
    <source>
        <dbReference type="EMBL" id="MBT0663419.1"/>
    </source>
</evidence>
<sequence length="224" mass="23316">MKKQIVLLAAVALAAAATSAFGLGSIVGTAHDLKGTYGTKNQGADEICIYCHTPHNPVQAIPLWNRNNPSGAGFTLYKTSPTLTAATQAAAFNDSSVSLFCMSCHDGVTKLGNIKNAMGHDMSGSEVISNTNNDRLGTNLSNSHPVGFDYASAQSTDATLHPIASAAASLGTVSGGSFPFFNNALGTGTMMECASCHKVHDDEYGKFLRKANTNSALCLACHKK</sequence>
<reference evidence="3 4" key="1">
    <citation type="submission" date="2021-05" db="EMBL/GenBank/DDBJ databases">
        <title>The draft genome of Geobacter pelophilus DSM 12255.</title>
        <authorList>
            <person name="Xu Z."/>
            <person name="Masuda Y."/>
            <person name="Itoh H."/>
            <person name="Senoo K."/>
        </authorList>
    </citation>
    <scope>NUCLEOTIDE SEQUENCE [LARGE SCALE GENOMIC DNA]</scope>
    <source>
        <strain evidence="3 4">DSM 12255</strain>
    </source>
</reference>
<evidence type="ECO:0000256" key="1">
    <source>
        <dbReference type="SAM" id="SignalP"/>
    </source>
</evidence>